<keyword evidence="2" id="KW-1185">Reference proteome</keyword>
<dbReference type="AlphaFoldDB" id="A0A8X6WQA5"/>
<proteinExistence type="predicted"/>
<reference evidence="1" key="1">
    <citation type="submission" date="2020-08" db="EMBL/GenBank/DDBJ databases">
        <title>Multicomponent nature underlies the extraordinary mechanical properties of spider dragline silk.</title>
        <authorList>
            <person name="Kono N."/>
            <person name="Nakamura H."/>
            <person name="Mori M."/>
            <person name="Yoshida Y."/>
            <person name="Ohtoshi R."/>
            <person name="Malay A.D."/>
            <person name="Moran D.A.P."/>
            <person name="Tomita M."/>
            <person name="Numata K."/>
            <person name="Arakawa K."/>
        </authorList>
    </citation>
    <scope>NUCLEOTIDE SEQUENCE</scope>
</reference>
<comment type="caution">
    <text evidence="1">The sequence shown here is derived from an EMBL/GenBank/DDBJ whole genome shotgun (WGS) entry which is preliminary data.</text>
</comment>
<dbReference type="OrthoDB" id="6436841at2759"/>
<sequence>MAVYESFLDECLHGIVWEYVAQHSRDLSREMFCALISSNPRKFILDKETMKVLRKKLFKKNNDPNWSEPCEPVDRLKFDVLSCQAYKLAKARYTLTNEAVSEFHRKTVGQSVSEKLMNLYNNDMEKKLRKQDSKELKQNPPRVASFVLIK</sequence>
<evidence type="ECO:0000313" key="1">
    <source>
        <dbReference type="EMBL" id="GFY37826.1"/>
    </source>
</evidence>
<protein>
    <submittedName>
        <fullName evidence="1">Uncharacterized protein</fullName>
    </submittedName>
</protein>
<dbReference type="Proteomes" id="UP000886998">
    <property type="component" value="Unassembled WGS sequence"/>
</dbReference>
<dbReference type="EMBL" id="BMAV01000515">
    <property type="protein sequence ID" value="GFY37826.1"/>
    <property type="molecule type" value="Genomic_DNA"/>
</dbReference>
<name>A0A8X6WQA5_9ARAC</name>
<gene>
    <name evidence="1" type="primary">NCL1_38290</name>
    <name evidence="1" type="ORF">TNIN_45431</name>
</gene>
<accession>A0A8X6WQA5</accession>
<evidence type="ECO:0000313" key="2">
    <source>
        <dbReference type="Proteomes" id="UP000886998"/>
    </source>
</evidence>
<organism evidence="1 2">
    <name type="scientific">Trichonephila inaurata madagascariensis</name>
    <dbReference type="NCBI Taxonomy" id="2747483"/>
    <lineage>
        <taxon>Eukaryota</taxon>
        <taxon>Metazoa</taxon>
        <taxon>Ecdysozoa</taxon>
        <taxon>Arthropoda</taxon>
        <taxon>Chelicerata</taxon>
        <taxon>Arachnida</taxon>
        <taxon>Araneae</taxon>
        <taxon>Araneomorphae</taxon>
        <taxon>Entelegynae</taxon>
        <taxon>Araneoidea</taxon>
        <taxon>Nephilidae</taxon>
        <taxon>Trichonephila</taxon>
        <taxon>Trichonephila inaurata</taxon>
    </lineage>
</organism>